<keyword evidence="3" id="KW-0597">Phosphoprotein</keyword>
<comment type="caution">
    <text evidence="5">The sequence shown here is derived from an EMBL/GenBank/DDBJ whole genome shotgun (WGS) entry which is preliminary data.</text>
</comment>
<dbReference type="GO" id="GO:0005737">
    <property type="term" value="C:cytoplasm"/>
    <property type="evidence" value="ECO:0007669"/>
    <property type="project" value="TreeGrafter"/>
</dbReference>
<evidence type="ECO:0000313" key="5">
    <source>
        <dbReference type="EMBL" id="TCO60706.1"/>
    </source>
</evidence>
<dbReference type="SUPFAM" id="SSF53474">
    <property type="entry name" value="alpha/beta-Hydrolases"/>
    <property type="match status" value="1"/>
</dbReference>
<keyword evidence="2" id="KW-0596">Phosphopantetheine</keyword>
<dbReference type="PANTHER" id="PTHR45527">
    <property type="entry name" value="NONRIBOSOMAL PEPTIDE SYNTHETASE"/>
    <property type="match status" value="1"/>
</dbReference>
<dbReference type="GO" id="GO:0003824">
    <property type="term" value="F:catalytic activity"/>
    <property type="evidence" value="ECO:0007669"/>
    <property type="project" value="InterPro"/>
</dbReference>
<accession>A0A4R2JTX3</accession>
<dbReference type="GO" id="GO:0043041">
    <property type="term" value="P:amino acid activation for nonribosomal peptide biosynthetic process"/>
    <property type="evidence" value="ECO:0007669"/>
    <property type="project" value="TreeGrafter"/>
</dbReference>
<dbReference type="InterPro" id="IPR036736">
    <property type="entry name" value="ACP-like_sf"/>
</dbReference>
<dbReference type="GO" id="GO:0044550">
    <property type="term" value="P:secondary metabolite biosynthetic process"/>
    <property type="evidence" value="ECO:0007669"/>
    <property type="project" value="TreeGrafter"/>
</dbReference>
<dbReference type="GO" id="GO:0031177">
    <property type="term" value="F:phosphopantetheine binding"/>
    <property type="evidence" value="ECO:0007669"/>
    <property type="project" value="InterPro"/>
</dbReference>
<dbReference type="Pfam" id="PF00668">
    <property type="entry name" value="Condensation"/>
    <property type="match status" value="1"/>
</dbReference>
<dbReference type="InterPro" id="IPR009081">
    <property type="entry name" value="PP-bd_ACP"/>
</dbReference>
<evidence type="ECO:0000259" key="4">
    <source>
        <dbReference type="PROSITE" id="PS50075"/>
    </source>
</evidence>
<feature type="domain" description="Carrier" evidence="4">
    <location>
        <begin position="467"/>
        <end position="542"/>
    </location>
</feature>
<keyword evidence="6" id="KW-1185">Reference proteome</keyword>
<reference evidence="5 6" key="1">
    <citation type="submission" date="2019-03" db="EMBL/GenBank/DDBJ databases">
        <title>Genomic Encyclopedia of Type Strains, Phase IV (KMG-IV): sequencing the most valuable type-strain genomes for metagenomic binning, comparative biology and taxonomic classification.</title>
        <authorList>
            <person name="Goeker M."/>
        </authorList>
    </citation>
    <scope>NUCLEOTIDE SEQUENCE [LARGE SCALE GENOMIC DNA]</scope>
    <source>
        <strain evidence="5 6">DSM 45934</strain>
    </source>
</reference>
<dbReference type="OrthoDB" id="3591373at2"/>
<evidence type="ECO:0000256" key="3">
    <source>
        <dbReference type="ARBA" id="ARBA00022553"/>
    </source>
</evidence>
<dbReference type="EMBL" id="SLWS01000003">
    <property type="protein sequence ID" value="TCO60706.1"/>
    <property type="molecule type" value="Genomic_DNA"/>
</dbReference>
<dbReference type="SUPFAM" id="SSF47336">
    <property type="entry name" value="ACP-like"/>
    <property type="match status" value="1"/>
</dbReference>
<evidence type="ECO:0000313" key="6">
    <source>
        <dbReference type="Proteomes" id="UP000295680"/>
    </source>
</evidence>
<protein>
    <submittedName>
        <fullName evidence="5">Thioesterase superfamily protein</fullName>
    </submittedName>
</protein>
<sequence>MTQAVKTLPRAVPASAMMEALWWVHHRAKNKSVYNLTWRLACDKALDPAALAVAWQALADRHEALRGTLHQRDGAIELAIADHVETEPEWVTIDDPGSVPATELIRLIAEEIHSRSFDLDQAPLARLTSVTVGDERELLVTFQHALVDGWAVQLLMADFSTAYVAAVNGKPPVFDTEPPSLREYVVESQAARTDGRWDTSVKYWRDVLDGAVTTTVVADHHRYTGTGGKGEMLRFALSDDAVDGIAALAKQYFTTPFVIVLAAFQATLGHGGGGPDVCTGVVTANRMTQQEQALVGYTANLMLARTRVSGDESFGDVIERVRDDMWASLAHQAVPFPVVYGGLTETAQTRLRDAIPMLLNYLGPIGNDLSLGDVGLHMRLAPNRAARTDMGIGILETDDGYLIDCEYNSGRYERETALRLFHDMDAVLSAGGADSNVRMSTFDIRTKTGPAYVEHQLTPADIGATEMPKSAALDQVRRAWTEVLGTGPAGPDEDFFATGGRSLKVVQLMSTIEAETGVALDVARWLTEPTPRRAADQISAEDTGADGTLIELRAGTGGPHVHLLQGAGGSVQDYRDLTAALPADWRITVSQERTPMTSVPEMAQVFRADLDGRPDLLVGWSMGGQVAFEMAAAYPGVPVAAIDSTPPLGYEPGDDFDELVYDTFAAAMAGSLGATLDGSPARTSAGDPELAMAVLAAHLTAAAGQPVSTAMLLDRWTTFRRHTVAATSYASQHRLGGPALIVGADLADYQLDQWSEQFTRPPTRLRVAADHYSLLKPPAITEIAAAITRLRQQK</sequence>
<dbReference type="Gene3D" id="3.30.559.30">
    <property type="entry name" value="Nonribosomal peptide synthetase, condensation domain"/>
    <property type="match status" value="1"/>
</dbReference>
<proteinExistence type="predicted"/>
<dbReference type="InterPro" id="IPR023213">
    <property type="entry name" value="CAT-like_dom_sf"/>
</dbReference>
<evidence type="ECO:0000256" key="1">
    <source>
        <dbReference type="ARBA" id="ARBA00001957"/>
    </source>
</evidence>
<dbReference type="Gene3D" id="1.10.1200.10">
    <property type="entry name" value="ACP-like"/>
    <property type="match status" value="1"/>
</dbReference>
<organism evidence="5 6">
    <name type="scientific">Actinocrispum wychmicini</name>
    <dbReference type="NCBI Taxonomy" id="1213861"/>
    <lineage>
        <taxon>Bacteria</taxon>
        <taxon>Bacillati</taxon>
        <taxon>Actinomycetota</taxon>
        <taxon>Actinomycetes</taxon>
        <taxon>Pseudonocardiales</taxon>
        <taxon>Pseudonocardiaceae</taxon>
        <taxon>Actinocrispum</taxon>
    </lineage>
</organism>
<dbReference type="InterPro" id="IPR029058">
    <property type="entry name" value="AB_hydrolase_fold"/>
</dbReference>
<dbReference type="Gene3D" id="3.40.50.1820">
    <property type="entry name" value="alpha/beta hydrolase"/>
    <property type="match status" value="1"/>
</dbReference>
<dbReference type="RefSeq" id="WP_132115889.1">
    <property type="nucleotide sequence ID" value="NZ_SLWS01000003.1"/>
</dbReference>
<dbReference type="Pfam" id="PF00975">
    <property type="entry name" value="Thioesterase"/>
    <property type="match status" value="1"/>
</dbReference>
<name>A0A4R2JTX3_9PSEU</name>
<dbReference type="Gene3D" id="3.30.559.10">
    <property type="entry name" value="Chloramphenicol acetyltransferase-like domain"/>
    <property type="match status" value="1"/>
</dbReference>
<comment type="cofactor">
    <cofactor evidence="1">
        <name>pantetheine 4'-phosphate</name>
        <dbReference type="ChEBI" id="CHEBI:47942"/>
    </cofactor>
</comment>
<dbReference type="SMART" id="SM00823">
    <property type="entry name" value="PKS_PP"/>
    <property type="match status" value="1"/>
</dbReference>
<dbReference type="InterPro" id="IPR001031">
    <property type="entry name" value="Thioesterase"/>
</dbReference>
<evidence type="ECO:0000256" key="2">
    <source>
        <dbReference type="ARBA" id="ARBA00022450"/>
    </source>
</evidence>
<dbReference type="Proteomes" id="UP000295680">
    <property type="component" value="Unassembled WGS sequence"/>
</dbReference>
<dbReference type="PANTHER" id="PTHR45527:SF1">
    <property type="entry name" value="FATTY ACID SYNTHASE"/>
    <property type="match status" value="1"/>
</dbReference>
<dbReference type="Pfam" id="PF00550">
    <property type="entry name" value="PP-binding"/>
    <property type="match status" value="1"/>
</dbReference>
<dbReference type="InterPro" id="IPR020806">
    <property type="entry name" value="PKS_PP-bd"/>
</dbReference>
<gene>
    <name evidence="5" type="ORF">EV192_103281</name>
</gene>
<dbReference type="AlphaFoldDB" id="A0A4R2JTX3"/>
<dbReference type="InterPro" id="IPR001242">
    <property type="entry name" value="Condensation_dom"/>
</dbReference>
<dbReference type="PROSITE" id="PS50075">
    <property type="entry name" value="CARRIER"/>
    <property type="match status" value="1"/>
</dbReference>
<dbReference type="SUPFAM" id="SSF52777">
    <property type="entry name" value="CoA-dependent acyltransferases"/>
    <property type="match status" value="2"/>
</dbReference>
<dbReference type="GO" id="GO:0008610">
    <property type="term" value="P:lipid biosynthetic process"/>
    <property type="evidence" value="ECO:0007669"/>
    <property type="project" value="UniProtKB-ARBA"/>
</dbReference>